<feature type="region of interest" description="Disordered" evidence="1">
    <location>
        <begin position="49"/>
        <end position="76"/>
    </location>
</feature>
<evidence type="ECO:0000256" key="1">
    <source>
        <dbReference type="SAM" id="MobiDB-lite"/>
    </source>
</evidence>
<comment type="caution">
    <text evidence="2">The sequence shown here is derived from an EMBL/GenBank/DDBJ whole genome shotgun (WGS) entry which is preliminary data.</text>
</comment>
<name>A0AAV7PX93_PLEWA</name>
<dbReference type="AlphaFoldDB" id="A0AAV7PX93"/>
<gene>
    <name evidence="2" type="ORF">NDU88_010161</name>
</gene>
<keyword evidence="3" id="KW-1185">Reference proteome</keyword>
<sequence length="85" mass="9344">MNGGGVVCVDKKQMGSCLRERTGVSRPLQIDEHCGEQLSVVGVVRQQEVPGGPSVVDGTQRQNNSRTRQDDDAEYFTLRARKEAL</sequence>
<organism evidence="2 3">
    <name type="scientific">Pleurodeles waltl</name>
    <name type="common">Iberian ribbed newt</name>
    <dbReference type="NCBI Taxonomy" id="8319"/>
    <lineage>
        <taxon>Eukaryota</taxon>
        <taxon>Metazoa</taxon>
        <taxon>Chordata</taxon>
        <taxon>Craniata</taxon>
        <taxon>Vertebrata</taxon>
        <taxon>Euteleostomi</taxon>
        <taxon>Amphibia</taxon>
        <taxon>Batrachia</taxon>
        <taxon>Caudata</taxon>
        <taxon>Salamandroidea</taxon>
        <taxon>Salamandridae</taxon>
        <taxon>Pleurodelinae</taxon>
        <taxon>Pleurodeles</taxon>
    </lineage>
</organism>
<feature type="compositionally biased region" description="Polar residues" evidence="1">
    <location>
        <begin position="57"/>
        <end position="66"/>
    </location>
</feature>
<dbReference type="Proteomes" id="UP001066276">
    <property type="component" value="Chromosome 7"/>
</dbReference>
<protein>
    <submittedName>
        <fullName evidence="2">Uncharacterized protein</fullName>
    </submittedName>
</protein>
<dbReference type="EMBL" id="JANPWB010000011">
    <property type="protein sequence ID" value="KAJ1131829.1"/>
    <property type="molecule type" value="Genomic_DNA"/>
</dbReference>
<reference evidence="2" key="1">
    <citation type="journal article" date="2022" name="bioRxiv">
        <title>Sequencing and chromosome-scale assembly of the giantPleurodeles waltlgenome.</title>
        <authorList>
            <person name="Brown T."/>
            <person name="Elewa A."/>
            <person name="Iarovenko S."/>
            <person name="Subramanian E."/>
            <person name="Araus A.J."/>
            <person name="Petzold A."/>
            <person name="Susuki M."/>
            <person name="Suzuki K.-i.T."/>
            <person name="Hayashi T."/>
            <person name="Toyoda A."/>
            <person name="Oliveira C."/>
            <person name="Osipova E."/>
            <person name="Leigh N.D."/>
            <person name="Simon A."/>
            <person name="Yun M.H."/>
        </authorList>
    </citation>
    <scope>NUCLEOTIDE SEQUENCE</scope>
    <source>
        <strain evidence="2">20211129_DDA</strain>
        <tissue evidence="2">Liver</tissue>
    </source>
</reference>
<evidence type="ECO:0000313" key="3">
    <source>
        <dbReference type="Proteomes" id="UP001066276"/>
    </source>
</evidence>
<accession>A0AAV7PX93</accession>
<evidence type="ECO:0000313" key="2">
    <source>
        <dbReference type="EMBL" id="KAJ1131829.1"/>
    </source>
</evidence>
<proteinExistence type="predicted"/>